<sequence>MIAFNGIGFTVTDTSTNGVYINTVDTPLGRANAAPLADGDTLYMASYIISVVIENDPAEERQRLGLIGSNAVCLGGATRALRSPSLAEERLKAPLQHVGHLTSDEDLQRDPLLAIGSRRSCSFSAAQEAPKAAPSPQASAPRSCLLGDDTFINKAGAVDLGLPTHLLPPRPGGGVTERLSSHVPSNKPESPLVGQSYRLPSAVLRGHGAPLARSLAPLIPDDLDLMDLLPAEASREVSPVPPRANLCFEATNETRELVQERLDADLGNDLATLQVANPLVPRPAEEELERLAGQSEPAAQRPAGAAELSDSGAVTTPHLPSADELQGFWNALGLNSDLVPPAQRREFLAELGRAIAEMASGLHSILTAWTKIRSECDIKSTRIRADNDNAFRLIKNNDDALCAAIAKDGSLLLSRSVREGFDDIKAHEAAAIAAMRGTVSNLLTHMSPQRIESDGTNGGHFGAHISKAKLWDRFVELHASMVNDIDRTARTYIAEEFARSYDSQLSTMDEDEGKTTDVDKKTSSLVRR</sequence>
<feature type="region of interest" description="Disordered" evidence="1">
    <location>
        <begin position="505"/>
        <end position="528"/>
    </location>
</feature>
<dbReference type="InterPro" id="IPR017735">
    <property type="entry name" value="T6SS_FHA"/>
</dbReference>
<feature type="region of interest" description="Disordered" evidence="1">
    <location>
        <begin position="287"/>
        <end position="319"/>
    </location>
</feature>
<accession>A0A120FN18</accession>
<dbReference type="Proteomes" id="UP000057737">
    <property type="component" value="Unassembled WGS sequence"/>
</dbReference>
<dbReference type="Pfam" id="PF20232">
    <property type="entry name" value="T6SS_FHA_C"/>
    <property type="match status" value="1"/>
</dbReference>
<dbReference type="InterPro" id="IPR008984">
    <property type="entry name" value="SMAD_FHA_dom_sf"/>
</dbReference>
<reference evidence="3 4" key="1">
    <citation type="submission" date="2015-11" db="EMBL/GenBank/DDBJ databases">
        <title>Draft Genome Sequence of the Strain BR 10303 (Bradyrhizobium sp.) isolated from nodules of Centrolobium paraense.</title>
        <authorList>
            <person name="Zelli J.E."/>
            <person name="Simoes-Araujo J.L."/>
            <person name="Barauna A.C."/>
            <person name="Silva K."/>
        </authorList>
    </citation>
    <scope>NUCLEOTIDE SEQUENCE [LARGE SCALE GENOMIC DNA]</scope>
    <source>
        <strain evidence="3 4">BR 10303</strain>
    </source>
</reference>
<comment type="caution">
    <text evidence="3">The sequence shown here is derived from an EMBL/GenBank/DDBJ whole genome shotgun (WGS) entry which is preliminary data.</text>
</comment>
<dbReference type="NCBIfam" id="TIGR03354">
    <property type="entry name" value="VI_FHA"/>
    <property type="match status" value="1"/>
</dbReference>
<keyword evidence="4" id="KW-1185">Reference proteome</keyword>
<evidence type="ECO:0000259" key="2">
    <source>
        <dbReference type="Pfam" id="PF20232"/>
    </source>
</evidence>
<dbReference type="EMBL" id="LNCU01000070">
    <property type="protein sequence ID" value="KWV54709.1"/>
    <property type="molecule type" value="Genomic_DNA"/>
</dbReference>
<feature type="compositionally biased region" description="Basic and acidic residues" evidence="1">
    <location>
        <begin position="513"/>
        <end position="522"/>
    </location>
</feature>
<protein>
    <recommendedName>
        <fullName evidence="2">Type VI secretion system FHA domain-containing protein</fullName>
    </recommendedName>
</protein>
<feature type="domain" description="Type VI secretion system FHA" evidence="2">
    <location>
        <begin position="331"/>
        <end position="504"/>
    </location>
</feature>
<gene>
    <name evidence="3" type="ORF">AS156_07010</name>
</gene>
<name>A0A120FN18_9BRAD</name>
<dbReference type="InterPro" id="IPR046883">
    <property type="entry name" value="T6SS_FHA_C"/>
</dbReference>
<organism evidence="3 4">
    <name type="scientific">Bradyrhizobium macuxiense</name>
    <dbReference type="NCBI Taxonomy" id="1755647"/>
    <lineage>
        <taxon>Bacteria</taxon>
        <taxon>Pseudomonadati</taxon>
        <taxon>Pseudomonadota</taxon>
        <taxon>Alphaproteobacteria</taxon>
        <taxon>Hyphomicrobiales</taxon>
        <taxon>Nitrobacteraceae</taxon>
        <taxon>Bradyrhizobium</taxon>
    </lineage>
</organism>
<feature type="region of interest" description="Disordered" evidence="1">
    <location>
        <begin position="173"/>
        <end position="193"/>
    </location>
</feature>
<dbReference type="AlphaFoldDB" id="A0A120FN18"/>
<evidence type="ECO:0000313" key="4">
    <source>
        <dbReference type="Proteomes" id="UP000057737"/>
    </source>
</evidence>
<evidence type="ECO:0000256" key="1">
    <source>
        <dbReference type="SAM" id="MobiDB-lite"/>
    </source>
</evidence>
<dbReference type="SUPFAM" id="SSF49879">
    <property type="entry name" value="SMAD/FHA domain"/>
    <property type="match status" value="1"/>
</dbReference>
<proteinExistence type="predicted"/>
<evidence type="ECO:0000313" key="3">
    <source>
        <dbReference type="EMBL" id="KWV54709.1"/>
    </source>
</evidence>